<evidence type="ECO:0000256" key="3">
    <source>
        <dbReference type="ARBA" id="ARBA00022634"/>
    </source>
</evidence>
<dbReference type="GO" id="GO:0003677">
    <property type="term" value="F:DNA binding"/>
    <property type="evidence" value="ECO:0007669"/>
    <property type="project" value="UniProtKB-KW"/>
</dbReference>
<keyword evidence="17" id="KW-1185">Reference proteome</keyword>
<feature type="region of interest" description="Disordered" evidence="14">
    <location>
        <begin position="399"/>
        <end position="418"/>
    </location>
</feature>
<feature type="compositionally biased region" description="Polar residues" evidence="14">
    <location>
        <begin position="590"/>
        <end position="606"/>
    </location>
</feature>
<evidence type="ECO:0000256" key="10">
    <source>
        <dbReference type="ARBA" id="ARBA00023204"/>
    </source>
</evidence>
<dbReference type="GO" id="GO:0006260">
    <property type="term" value="P:DNA replication"/>
    <property type="evidence" value="ECO:0007669"/>
    <property type="project" value="UniProtKB-KW"/>
</dbReference>
<dbReference type="InterPro" id="IPR019843">
    <property type="entry name" value="DNA_pol-X_BS"/>
</dbReference>
<dbReference type="PRINTS" id="PR00869">
    <property type="entry name" value="DNAPOLX"/>
</dbReference>
<comment type="catalytic activity">
    <reaction evidence="12">
        <text>DNA(n) + a 2'-deoxyribonucleoside 5'-triphosphate = DNA(n+1) + diphosphate</text>
        <dbReference type="Rhea" id="RHEA:22508"/>
        <dbReference type="Rhea" id="RHEA-COMP:17339"/>
        <dbReference type="Rhea" id="RHEA-COMP:17340"/>
        <dbReference type="ChEBI" id="CHEBI:33019"/>
        <dbReference type="ChEBI" id="CHEBI:61560"/>
        <dbReference type="ChEBI" id="CHEBI:173112"/>
        <dbReference type="EC" id="2.7.7.7"/>
    </reaction>
</comment>
<feature type="region of interest" description="Disordered" evidence="14">
    <location>
        <begin position="669"/>
        <end position="692"/>
    </location>
</feature>
<gene>
    <name evidence="16" type="primary">Poll</name>
    <name evidence="16" type="ORF">Hypma_001203</name>
</gene>
<keyword evidence="6" id="KW-0235">DNA replication</keyword>
<evidence type="ECO:0000256" key="2">
    <source>
        <dbReference type="ARBA" id="ARBA00012417"/>
    </source>
</evidence>
<dbReference type="GO" id="GO:0006303">
    <property type="term" value="P:double-strand break repair via nonhomologous end joining"/>
    <property type="evidence" value="ECO:0007669"/>
    <property type="project" value="TreeGrafter"/>
</dbReference>
<dbReference type="PROSITE" id="PS00522">
    <property type="entry name" value="DNA_POLYMERASE_X"/>
    <property type="match status" value="1"/>
</dbReference>
<feature type="compositionally biased region" description="Basic residues" evidence="14">
    <location>
        <begin position="222"/>
        <end position="234"/>
    </location>
</feature>
<dbReference type="Gene3D" id="3.30.210.10">
    <property type="entry name" value="DNA polymerase, thumb domain"/>
    <property type="match status" value="1"/>
</dbReference>
<keyword evidence="8" id="KW-0239">DNA-directed DNA polymerase</keyword>
<feature type="active site" description="Nucleophile; Schiff-base intermediate with DNA; for 5'-dRP lyase activity" evidence="13">
    <location>
        <position position="784"/>
    </location>
</feature>
<sequence length="1058" mass="116981">MLKNSSVNMDVEAYYREMDKRMNMPDEDIDEYLARIGRTRSRETASANNTATRATAAVPIQDASKPTVISDSPRVHQPITEKQDKLAATALSKRSNDEARFASQSNIAPPSQKDILKTPSPPSSPIRSLEVQSSPQSRRRKRSLSSDDGDRQPRKRSLGLPKPLSPTPETTSSVALDASREISAPINNTPSPPVANGQASNQVSPQPLKRRSSKENDLGLPIKKKRSGSPKPLHRTPSPSVEEITSFTTGPKAQKKVLPAPKAVPKERQRANAAAKHKITALKLQPIIPPRTTSASDPPTSPIEEVSIIDSSKCPDIATRPQMLQAGPSKLYLEIKERVAQHSSKPRDKVLKRVPNAPKGRKGETDEEGSVIFISSSSPSRASSPIPAASAKVMLKKVQTAKAPKPPKPVPAKGKKKGKPALVTPVEYAQKLQEKIAADAGKVFEGKALYQRILAGKNIFYVGGDMKYASERTRGRMDIIVRLGGNLLPVYDASIVTHIITDAHMVPTLRALGLKKLSEIPDHVPTVIWNWVVTAIGRAPYLTKEGLKVRMDEVWLHAAFVERMDAGAAPIRPAKGKGKARESVEFSRISEFTQDRPGNSSSSRSFRNIHDSSEDEDEDEGDAVGAPPSPPISPLHHRKPVASSSKDSSNKEDPLAEFYAKARVDHETGWSRHGEVEESDAPPSEMDIDLDEPAPEPVTVIVPKKRGWTCDNKEIQRDTCVNQDIIDKLQELKDLHQAKPTDDDHWRVFSYSKCIRALKNHPKRIESIAEARAIRGVGEKTAAKIMEIIETGNLRRIGYETTDDIKATRVFQGIYGVGQSTAYQWYAAGCRTLEDIVNGKGGVKSTPAQEIGIRFYDDINDRMPREEAKEIFDLIKPIALNIDPKLFVEIMGSYRRGKKDCGDIDIMITRPTGDGRTHEGVLSRLLQNLHTAGIITEDLAVPEDSDDLEAIYRGLCRVPHRDGSKRRRIDFLTVPWRSRGAALLYYTGDDIFNRAIRMKASVLGYSLNQKGLFAGVVRDPRDRRVKLNTGTLLASETEEEIFKILNVPWQEPHERVRG</sequence>
<dbReference type="GO" id="GO:0016829">
    <property type="term" value="F:lyase activity"/>
    <property type="evidence" value="ECO:0007669"/>
    <property type="project" value="UniProtKB-KW"/>
</dbReference>
<dbReference type="InterPro" id="IPR027421">
    <property type="entry name" value="DNA_pol_lamdba_lyase_dom_sf"/>
</dbReference>
<evidence type="ECO:0000313" key="16">
    <source>
        <dbReference type="EMBL" id="RDB17514.1"/>
    </source>
</evidence>
<evidence type="ECO:0000256" key="14">
    <source>
        <dbReference type="SAM" id="MobiDB-lite"/>
    </source>
</evidence>
<keyword evidence="10" id="KW-0234">DNA repair</keyword>
<dbReference type="EC" id="2.7.7.7" evidence="2"/>
<feature type="region of interest" description="Disordered" evidence="14">
    <location>
        <begin position="39"/>
        <end position="304"/>
    </location>
</feature>
<dbReference type="InterPro" id="IPR010996">
    <property type="entry name" value="HHH_MUS81"/>
</dbReference>
<dbReference type="FunFam" id="1.10.150.110:FF:000005">
    <property type="entry name" value="DNA polymerase POL4"/>
    <property type="match status" value="1"/>
</dbReference>
<dbReference type="InParanoid" id="A0A369JDK6"/>
<feature type="compositionally biased region" description="Low complexity" evidence="14">
    <location>
        <begin position="44"/>
        <end position="57"/>
    </location>
</feature>
<dbReference type="CDD" id="cd00141">
    <property type="entry name" value="NT_POLXc"/>
    <property type="match status" value="1"/>
</dbReference>
<evidence type="ECO:0000256" key="9">
    <source>
        <dbReference type="ARBA" id="ARBA00023125"/>
    </source>
</evidence>
<feature type="region of interest" description="Disordered" evidence="14">
    <location>
        <begin position="570"/>
        <end position="653"/>
    </location>
</feature>
<dbReference type="GO" id="GO:0003887">
    <property type="term" value="F:DNA-directed DNA polymerase activity"/>
    <property type="evidence" value="ECO:0007669"/>
    <property type="project" value="UniProtKB-KW"/>
</dbReference>
<dbReference type="InterPro" id="IPR018944">
    <property type="entry name" value="DNA_pol_lambd_fingers_domain"/>
</dbReference>
<evidence type="ECO:0000313" key="17">
    <source>
        <dbReference type="Proteomes" id="UP000076154"/>
    </source>
</evidence>
<dbReference type="InterPro" id="IPR001357">
    <property type="entry name" value="BRCT_dom"/>
</dbReference>
<dbReference type="PRINTS" id="PR00870">
    <property type="entry name" value="DNAPOLXBETA"/>
</dbReference>
<keyword evidence="5" id="KW-0548">Nucleotidyltransferase</keyword>
<dbReference type="Pfam" id="PF14792">
    <property type="entry name" value="DNA_pol_B_palm"/>
    <property type="match status" value="1"/>
</dbReference>
<evidence type="ECO:0000256" key="6">
    <source>
        <dbReference type="ARBA" id="ARBA00022705"/>
    </source>
</evidence>
<feature type="compositionally biased region" description="Acidic residues" evidence="14">
    <location>
        <begin position="613"/>
        <end position="622"/>
    </location>
</feature>
<dbReference type="SMART" id="SM00483">
    <property type="entry name" value="POLXc"/>
    <property type="match status" value="1"/>
</dbReference>
<dbReference type="STRING" id="39966.A0A369JDK6"/>
<dbReference type="InterPro" id="IPR028207">
    <property type="entry name" value="DNA_pol_B_palm_palm"/>
</dbReference>
<feature type="compositionally biased region" description="Polar residues" evidence="14">
    <location>
        <begin position="237"/>
        <end position="249"/>
    </location>
</feature>
<keyword evidence="7" id="KW-0227">DNA damage</keyword>
<dbReference type="SUPFAM" id="SSF81301">
    <property type="entry name" value="Nucleotidyltransferase"/>
    <property type="match status" value="1"/>
</dbReference>
<feature type="compositionally biased region" description="Basic and acidic residues" evidence="14">
    <location>
        <begin position="340"/>
        <end position="351"/>
    </location>
</feature>
<comment type="similarity">
    <text evidence="1">Belongs to the DNA polymerase type-X family.</text>
</comment>
<dbReference type="SUPFAM" id="SSF81585">
    <property type="entry name" value="PsbU/PolX domain-like"/>
    <property type="match status" value="1"/>
</dbReference>
<evidence type="ECO:0000259" key="15">
    <source>
        <dbReference type="PROSITE" id="PS50172"/>
    </source>
</evidence>
<dbReference type="Gene3D" id="1.10.150.20">
    <property type="entry name" value="5' to 3' exonuclease, C-terminal subdomain"/>
    <property type="match status" value="1"/>
</dbReference>
<dbReference type="Pfam" id="PF10391">
    <property type="entry name" value="DNA_pol_lambd_f"/>
    <property type="match status" value="1"/>
</dbReference>
<evidence type="ECO:0000256" key="11">
    <source>
        <dbReference type="ARBA" id="ARBA00023239"/>
    </source>
</evidence>
<dbReference type="AlphaFoldDB" id="A0A369JDK6"/>
<comment type="caution">
    <text evidence="16">The sequence shown here is derived from an EMBL/GenBank/DDBJ whole genome shotgun (WGS) entry which is preliminary data.</text>
</comment>
<protein>
    <recommendedName>
        <fullName evidence="2">DNA-directed DNA polymerase</fullName>
        <ecNumber evidence="2">2.7.7.7</ecNumber>
    </recommendedName>
</protein>
<keyword evidence="9" id="KW-0238">DNA-binding</keyword>
<keyword evidence="3" id="KW-0237">DNA synthesis</keyword>
<feature type="domain" description="BRCT" evidence="15">
    <location>
        <begin position="449"/>
        <end position="549"/>
    </location>
</feature>
<dbReference type="InterPro" id="IPR002008">
    <property type="entry name" value="DNA_pol_X_beta-like"/>
</dbReference>
<evidence type="ECO:0000256" key="1">
    <source>
        <dbReference type="ARBA" id="ARBA00008323"/>
    </source>
</evidence>
<dbReference type="Pfam" id="PF14791">
    <property type="entry name" value="DNA_pol_B_thumb"/>
    <property type="match status" value="1"/>
</dbReference>
<accession>A0A369JDK6</accession>
<keyword evidence="11" id="KW-0456">Lyase</keyword>
<feature type="region of interest" description="Disordered" evidence="14">
    <location>
        <begin position="340"/>
        <end position="369"/>
    </location>
</feature>
<name>A0A369JDK6_HYPMA</name>
<evidence type="ECO:0000256" key="8">
    <source>
        <dbReference type="ARBA" id="ARBA00022932"/>
    </source>
</evidence>
<dbReference type="EMBL" id="LUEZ02000110">
    <property type="protein sequence ID" value="RDB17514.1"/>
    <property type="molecule type" value="Genomic_DNA"/>
</dbReference>
<evidence type="ECO:0000256" key="12">
    <source>
        <dbReference type="ARBA" id="ARBA00049244"/>
    </source>
</evidence>
<proteinExistence type="inferred from homology"/>
<dbReference type="Gene3D" id="3.30.460.10">
    <property type="entry name" value="Beta Polymerase, domain 2"/>
    <property type="match status" value="1"/>
</dbReference>
<dbReference type="SUPFAM" id="SSF47802">
    <property type="entry name" value="DNA polymerase beta, N-terminal domain-like"/>
    <property type="match status" value="1"/>
</dbReference>
<dbReference type="InterPro" id="IPR029398">
    <property type="entry name" value="PolB_thumb"/>
</dbReference>
<dbReference type="PANTHER" id="PTHR11276:SF28">
    <property type="entry name" value="DNA POLYMERASE LAMBDA"/>
    <property type="match status" value="1"/>
</dbReference>
<evidence type="ECO:0000256" key="4">
    <source>
        <dbReference type="ARBA" id="ARBA00022679"/>
    </source>
</evidence>
<dbReference type="Proteomes" id="UP000076154">
    <property type="component" value="Unassembled WGS sequence"/>
</dbReference>
<evidence type="ECO:0000256" key="7">
    <source>
        <dbReference type="ARBA" id="ARBA00022763"/>
    </source>
</evidence>
<organism evidence="16 17">
    <name type="scientific">Hypsizygus marmoreus</name>
    <name type="common">White beech mushroom</name>
    <name type="synonym">Agaricus marmoreus</name>
    <dbReference type="NCBI Taxonomy" id="39966"/>
    <lineage>
        <taxon>Eukaryota</taxon>
        <taxon>Fungi</taxon>
        <taxon>Dikarya</taxon>
        <taxon>Basidiomycota</taxon>
        <taxon>Agaricomycotina</taxon>
        <taxon>Agaricomycetes</taxon>
        <taxon>Agaricomycetidae</taxon>
        <taxon>Agaricales</taxon>
        <taxon>Tricholomatineae</taxon>
        <taxon>Lyophyllaceae</taxon>
        <taxon>Hypsizygus</taxon>
    </lineage>
</organism>
<dbReference type="InterPro" id="IPR002054">
    <property type="entry name" value="DNA-dir_DNA_pol_X"/>
</dbReference>
<dbReference type="InterPro" id="IPR043519">
    <property type="entry name" value="NT_sf"/>
</dbReference>
<dbReference type="InterPro" id="IPR037160">
    <property type="entry name" value="DNA_Pol_thumb_sf"/>
</dbReference>
<dbReference type="InterPro" id="IPR022312">
    <property type="entry name" value="DNA_pol_X"/>
</dbReference>
<dbReference type="Gene3D" id="1.10.150.110">
    <property type="entry name" value="DNA polymerase beta, N-terminal domain-like"/>
    <property type="match status" value="1"/>
</dbReference>
<dbReference type="OrthoDB" id="205514at2759"/>
<reference evidence="16" key="1">
    <citation type="submission" date="2018-04" db="EMBL/GenBank/DDBJ databases">
        <title>Whole genome sequencing of Hypsizygus marmoreus.</title>
        <authorList>
            <person name="Choi I.-G."/>
            <person name="Min B."/>
            <person name="Kim J.-G."/>
            <person name="Kim S."/>
            <person name="Oh Y.-L."/>
            <person name="Kong W.-S."/>
            <person name="Park H."/>
            <person name="Jeong J."/>
            <person name="Song E.-S."/>
        </authorList>
    </citation>
    <scope>NUCLEOTIDE SEQUENCE [LARGE SCALE GENOMIC DNA]</scope>
    <source>
        <strain evidence="16">51987-8</strain>
    </source>
</reference>
<dbReference type="GO" id="GO:0005634">
    <property type="term" value="C:nucleus"/>
    <property type="evidence" value="ECO:0007669"/>
    <property type="project" value="TreeGrafter"/>
</dbReference>
<dbReference type="PANTHER" id="PTHR11276">
    <property type="entry name" value="DNA POLYMERASE TYPE-X FAMILY MEMBER"/>
    <property type="match status" value="1"/>
</dbReference>
<evidence type="ECO:0000256" key="13">
    <source>
        <dbReference type="PIRSR" id="PIRSR622312-50"/>
    </source>
</evidence>
<dbReference type="Pfam" id="PF14716">
    <property type="entry name" value="HHH_8"/>
    <property type="match status" value="1"/>
</dbReference>
<keyword evidence="4" id="KW-0808">Transferase</keyword>
<evidence type="ECO:0000256" key="5">
    <source>
        <dbReference type="ARBA" id="ARBA00022695"/>
    </source>
</evidence>
<dbReference type="PROSITE" id="PS50172">
    <property type="entry name" value="BRCT"/>
    <property type="match status" value="1"/>
</dbReference>